<sequence>MPSTAADLTDDALAFLAERHLCTCTTLRADGTPHATPTGFTWDPAAGLARVICSGTSQKARNVRATGRVALCSVDGRRWLTLEGPAVVREDPASVADAEARYAARYQQPRENPRRVVIEVAVDRVLGWQAFRADR</sequence>
<reference evidence="3 4" key="1">
    <citation type="submission" date="2018-03" db="EMBL/GenBank/DDBJ databases">
        <title>Aquarubrobacter algicola gen. nov., sp. nov., a novel actinobacterium isolated from shallow eutrophic lake during the end of cyanobacterial harmful algal blooms.</title>
        <authorList>
            <person name="Chun S.J."/>
        </authorList>
    </citation>
    <scope>NUCLEOTIDE SEQUENCE [LARGE SCALE GENOMIC DNA]</scope>
    <source>
        <strain evidence="3 4">Seoho-28</strain>
    </source>
</reference>
<evidence type="ECO:0000256" key="1">
    <source>
        <dbReference type="ARBA" id="ARBA00023002"/>
    </source>
</evidence>
<feature type="domain" description="Pyridoxamine 5'-phosphate oxidase N-terminal" evidence="2">
    <location>
        <begin position="8"/>
        <end position="128"/>
    </location>
</feature>
<dbReference type="NCBIfam" id="TIGR03618">
    <property type="entry name" value="Rv1155_F420"/>
    <property type="match status" value="1"/>
</dbReference>
<evidence type="ECO:0000259" key="2">
    <source>
        <dbReference type="Pfam" id="PF01243"/>
    </source>
</evidence>
<dbReference type="PANTHER" id="PTHR35176">
    <property type="entry name" value="HEME OXYGENASE HI_0854-RELATED"/>
    <property type="match status" value="1"/>
</dbReference>
<dbReference type="Gene3D" id="2.30.110.10">
    <property type="entry name" value="Electron Transport, Fmn-binding Protein, Chain A"/>
    <property type="match status" value="1"/>
</dbReference>
<keyword evidence="4" id="KW-1185">Reference proteome</keyword>
<dbReference type="InterPro" id="IPR011576">
    <property type="entry name" value="Pyridox_Oxase_N"/>
</dbReference>
<dbReference type="InterPro" id="IPR052019">
    <property type="entry name" value="F420H2_bilvrd_red/Heme_oxyg"/>
</dbReference>
<gene>
    <name evidence="3" type="ORF">C7Y72_18040</name>
</gene>
<organism evidence="3 4">
    <name type="scientific">Paraconexibacter algicola</name>
    <dbReference type="NCBI Taxonomy" id="2133960"/>
    <lineage>
        <taxon>Bacteria</taxon>
        <taxon>Bacillati</taxon>
        <taxon>Actinomycetota</taxon>
        <taxon>Thermoleophilia</taxon>
        <taxon>Solirubrobacterales</taxon>
        <taxon>Paraconexibacteraceae</taxon>
        <taxon>Paraconexibacter</taxon>
    </lineage>
</organism>
<comment type="caution">
    <text evidence="3">The sequence shown here is derived from an EMBL/GenBank/DDBJ whole genome shotgun (WGS) entry which is preliminary data.</text>
</comment>
<dbReference type="PANTHER" id="PTHR35176:SF1">
    <property type="entry name" value="F420H(2)-DEPENDENT BILIVERDIN REDUCTASE"/>
    <property type="match status" value="1"/>
</dbReference>
<accession>A0A2T4UDG4</accession>
<dbReference type="InterPro" id="IPR012349">
    <property type="entry name" value="Split_barrel_FMN-bd"/>
</dbReference>
<dbReference type="Proteomes" id="UP000240739">
    <property type="component" value="Unassembled WGS sequence"/>
</dbReference>
<dbReference type="InterPro" id="IPR019920">
    <property type="entry name" value="F420-binding_dom_put"/>
</dbReference>
<dbReference type="GO" id="GO:0070967">
    <property type="term" value="F:coenzyme F420 binding"/>
    <property type="evidence" value="ECO:0007669"/>
    <property type="project" value="TreeGrafter"/>
</dbReference>
<evidence type="ECO:0000313" key="4">
    <source>
        <dbReference type="Proteomes" id="UP000240739"/>
    </source>
</evidence>
<dbReference type="AlphaFoldDB" id="A0A2T4UDG4"/>
<dbReference type="GO" id="GO:0016627">
    <property type="term" value="F:oxidoreductase activity, acting on the CH-CH group of donors"/>
    <property type="evidence" value="ECO:0007669"/>
    <property type="project" value="TreeGrafter"/>
</dbReference>
<dbReference type="RefSeq" id="WP_107570590.1">
    <property type="nucleotide sequence ID" value="NZ_PYYB01000003.1"/>
</dbReference>
<keyword evidence="1" id="KW-0560">Oxidoreductase</keyword>
<dbReference type="SUPFAM" id="SSF50475">
    <property type="entry name" value="FMN-binding split barrel"/>
    <property type="match status" value="1"/>
</dbReference>
<protein>
    <recommendedName>
        <fullName evidence="2">Pyridoxamine 5'-phosphate oxidase N-terminal domain-containing protein</fullName>
    </recommendedName>
</protein>
<dbReference type="GO" id="GO:0005829">
    <property type="term" value="C:cytosol"/>
    <property type="evidence" value="ECO:0007669"/>
    <property type="project" value="TreeGrafter"/>
</dbReference>
<evidence type="ECO:0000313" key="3">
    <source>
        <dbReference type="EMBL" id="PTL55547.1"/>
    </source>
</evidence>
<proteinExistence type="predicted"/>
<dbReference type="OrthoDB" id="4551790at2"/>
<dbReference type="EMBL" id="PYYB01000003">
    <property type="protein sequence ID" value="PTL55547.1"/>
    <property type="molecule type" value="Genomic_DNA"/>
</dbReference>
<dbReference type="Pfam" id="PF01243">
    <property type="entry name" value="PNPOx_N"/>
    <property type="match status" value="1"/>
</dbReference>
<name>A0A2T4UDG4_9ACTN</name>